<dbReference type="KEGG" id="goe:100904373"/>
<dbReference type="PANTHER" id="PTHR10884:SF14">
    <property type="entry name" value="NADH DEHYDROGENASE [UBIQUINONE] IRON-SULFUR PROTEIN 3, MITOCHONDRIAL"/>
    <property type="match status" value="1"/>
</dbReference>
<dbReference type="Gene3D" id="3.30.460.80">
    <property type="entry name" value="NADH:ubiquinone oxidoreductase, 30kDa subunit"/>
    <property type="match status" value="1"/>
</dbReference>
<evidence type="ECO:0000256" key="9">
    <source>
        <dbReference type="RuleBase" id="RU003456"/>
    </source>
</evidence>
<comment type="similarity">
    <text evidence="2 9">Belongs to the complex I 30 kDa subunit family.</text>
</comment>
<protein>
    <recommendedName>
        <fullName evidence="3">NADH dehydrogenase [ubiquinone] iron-sulfur protein 3, mitochondrial</fullName>
    </recommendedName>
</protein>
<keyword evidence="4 9" id="KW-0813">Transport</keyword>
<comment type="catalytic activity">
    <reaction evidence="8">
        <text>a ubiquinone + NADH + 5 H(+)(in) = a ubiquinol + NAD(+) + 4 H(+)(out)</text>
        <dbReference type="Rhea" id="RHEA:29091"/>
        <dbReference type="Rhea" id="RHEA-COMP:9565"/>
        <dbReference type="Rhea" id="RHEA-COMP:9566"/>
        <dbReference type="ChEBI" id="CHEBI:15378"/>
        <dbReference type="ChEBI" id="CHEBI:16389"/>
        <dbReference type="ChEBI" id="CHEBI:17976"/>
        <dbReference type="ChEBI" id="CHEBI:57540"/>
        <dbReference type="ChEBI" id="CHEBI:57945"/>
        <dbReference type="EC" id="7.1.1.2"/>
    </reaction>
</comment>
<evidence type="ECO:0000256" key="3">
    <source>
        <dbReference type="ARBA" id="ARBA00020084"/>
    </source>
</evidence>
<sequence length="261" mass="29846">MLGRLARVALVARQAPLNRGAQAPALGRLLSTDAPSAPTIRRPDAPVRQQLTDVGKYAAACLPRFVQKVQLTAGDELELLIAPEGVIPVIAFLRDNHMTQFHSLADIAGVDVPARKYRFEIVYNLLSIRYNSRIRVRTYTDELTPIDSICEIFKGANWYEREIWDMFGVMFHDHPDLRRILTDYGFEGHPQRKDFPLSGYVEVRYDDALRRVVVEPLELAQEFRKFDLKTPWEVFPNFRSSEEVPIGNLDSPQGKIEEPKK</sequence>
<evidence type="ECO:0000256" key="5">
    <source>
        <dbReference type="ARBA" id="ARBA00022967"/>
    </source>
</evidence>
<keyword evidence="6 9" id="KW-0520">NAD</keyword>
<comment type="subcellular location">
    <subcellularLocation>
        <location evidence="1">Mitochondrion</location>
    </subcellularLocation>
</comment>
<dbReference type="Proteomes" id="UP000694867">
    <property type="component" value="Unplaced"/>
</dbReference>
<keyword evidence="7" id="KW-0830">Ubiquinone</keyword>
<reference evidence="12" key="1">
    <citation type="submission" date="2025-08" db="UniProtKB">
        <authorList>
            <consortium name="RefSeq"/>
        </authorList>
    </citation>
    <scope>IDENTIFICATION</scope>
</reference>
<evidence type="ECO:0000256" key="7">
    <source>
        <dbReference type="ARBA" id="ARBA00023075"/>
    </source>
</evidence>
<feature type="domain" description="NADH:ubiquinone oxidoreductase 30kDa subunit" evidence="10">
    <location>
        <begin position="81"/>
        <end position="200"/>
    </location>
</feature>
<dbReference type="InterPro" id="IPR010218">
    <property type="entry name" value="NADH_DH_suC"/>
</dbReference>
<dbReference type="GO" id="GO:0016651">
    <property type="term" value="F:oxidoreductase activity, acting on NAD(P)H"/>
    <property type="evidence" value="ECO:0007669"/>
    <property type="project" value="InterPro"/>
</dbReference>
<keyword evidence="5 9" id="KW-1278">Translocase</keyword>
<evidence type="ECO:0000313" key="11">
    <source>
        <dbReference type="Proteomes" id="UP000694867"/>
    </source>
</evidence>
<dbReference type="AlphaFoldDB" id="A0AAJ6QV38"/>
<evidence type="ECO:0000256" key="8">
    <source>
        <dbReference type="ARBA" id="ARBA00049551"/>
    </source>
</evidence>
<dbReference type="CTD" id="38378"/>
<gene>
    <name evidence="12" type="primary">LOC100904373</name>
</gene>
<name>A0AAJ6QV38_9ACAR</name>
<evidence type="ECO:0000259" key="10">
    <source>
        <dbReference type="Pfam" id="PF00329"/>
    </source>
</evidence>
<accession>A0AAJ6QV38</accession>
<dbReference type="PANTHER" id="PTHR10884">
    <property type="entry name" value="NADH DEHYDROGENASE UBIQUINONE IRON-SULFUR PROTEIN 3"/>
    <property type="match status" value="1"/>
</dbReference>
<dbReference type="NCBIfam" id="TIGR01961">
    <property type="entry name" value="NuoC_fam"/>
    <property type="match status" value="1"/>
</dbReference>
<proteinExistence type="inferred from homology"/>
<evidence type="ECO:0000256" key="4">
    <source>
        <dbReference type="ARBA" id="ARBA00022448"/>
    </source>
</evidence>
<dbReference type="InterPro" id="IPR001268">
    <property type="entry name" value="NADH_UbQ_OxRdtase_30kDa_su"/>
</dbReference>
<evidence type="ECO:0000256" key="1">
    <source>
        <dbReference type="ARBA" id="ARBA00004173"/>
    </source>
</evidence>
<dbReference type="InterPro" id="IPR020396">
    <property type="entry name" value="NADH_UbQ_OxRdtase_CS"/>
</dbReference>
<dbReference type="GO" id="GO:0008137">
    <property type="term" value="F:NADH dehydrogenase (ubiquinone) activity"/>
    <property type="evidence" value="ECO:0007669"/>
    <property type="project" value="UniProtKB-EC"/>
</dbReference>
<dbReference type="RefSeq" id="XP_003745089.1">
    <property type="nucleotide sequence ID" value="XM_003745041.1"/>
</dbReference>
<evidence type="ECO:0000256" key="2">
    <source>
        <dbReference type="ARBA" id="ARBA00007569"/>
    </source>
</evidence>
<dbReference type="FunFam" id="3.30.460.80:FF:000002">
    <property type="entry name" value="NADH dehydrogenase iron-sulfur protein 3, mitochondrial"/>
    <property type="match status" value="1"/>
</dbReference>
<evidence type="ECO:0000313" key="12">
    <source>
        <dbReference type="RefSeq" id="XP_003745089.1"/>
    </source>
</evidence>
<dbReference type="GO" id="GO:0016020">
    <property type="term" value="C:membrane"/>
    <property type="evidence" value="ECO:0007669"/>
    <property type="project" value="UniProtKB-ARBA"/>
</dbReference>
<dbReference type="Pfam" id="PF00329">
    <property type="entry name" value="Complex1_30kDa"/>
    <property type="match status" value="1"/>
</dbReference>
<organism evidence="11 12">
    <name type="scientific">Galendromus occidentalis</name>
    <name type="common">western predatory mite</name>
    <dbReference type="NCBI Taxonomy" id="34638"/>
    <lineage>
        <taxon>Eukaryota</taxon>
        <taxon>Metazoa</taxon>
        <taxon>Ecdysozoa</taxon>
        <taxon>Arthropoda</taxon>
        <taxon>Chelicerata</taxon>
        <taxon>Arachnida</taxon>
        <taxon>Acari</taxon>
        <taxon>Parasitiformes</taxon>
        <taxon>Mesostigmata</taxon>
        <taxon>Gamasina</taxon>
        <taxon>Phytoseioidea</taxon>
        <taxon>Phytoseiidae</taxon>
        <taxon>Typhlodrominae</taxon>
        <taxon>Galendromus</taxon>
    </lineage>
</organism>
<dbReference type="NCBIfam" id="NF004733">
    <property type="entry name" value="PRK06074.1-5"/>
    <property type="match status" value="1"/>
</dbReference>
<dbReference type="SUPFAM" id="SSF143243">
    <property type="entry name" value="Nqo5-like"/>
    <property type="match status" value="1"/>
</dbReference>
<dbReference type="HAMAP" id="MF_01357">
    <property type="entry name" value="NDH1_NuoC"/>
    <property type="match status" value="1"/>
</dbReference>
<dbReference type="GeneID" id="100904373"/>
<dbReference type="GO" id="GO:0005739">
    <property type="term" value="C:mitochondrion"/>
    <property type="evidence" value="ECO:0007669"/>
    <property type="project" value="UniProtKB-SubCell"/>
</dbReference>
<evidence type="ECO:0000256" key="6">
    <source>
        <dbReference type="ARBA" id="ARBA00023027"/>
    </source>
</evidence>
<keyword evidence="11" id="KW-1185">Reference proteome</keyword>
<dbReference type="PROSITE" id="PS00542">
    <property type="entry name" value="COMPLEX1_30K"/>
    <property type="match status" value="1"/>
</dbReference>
<dbReference type="InterPro" id="IPR037232">
    <property type="entry name" value="NADH_quin_OxRdtase_su_C/D-like"/>
</dbReference>